<evidence type="ECO:0000259" key="4">
    <source>
        <dbReference type="PROSITE" id="PS52004"/>
    </source>
</evidence>
<evidence type="ECO:0000256" key="3">
    <source>
        <dbReference type="RuleBase" id="RU003694"/>
    </source>
</evidence>
<dbReference type="PROSITE" id="PS52004">
    <property type="entry name" value="KS3_2"/>
    <property type="match status" value="1"/>
</dbReference>
<dbReference type="SMART" id="SM00825">
    <property type="entry name" value="PKS_KS"/>
    <property type="match status" value="1"/>
</dbReference>
<name>A0A2Z6IDY0_9BURK</name>
<dbReference type="Pfam" id="PF22817">
    <property type="entry name" value="ApeP-like"/>
    <property type="match status" value="1"/>
</dbReference>
<sequence length="582" mass="61716">MSAPITVEDLLRDPEPALLPVYVHDAAVLSALGNDLTTLLRRLADPTPFSDADDDGAEVPLGAFPLDPEVEARKDFEAFAGDWSHEDRLIASTRSWRSAYGMLKPLAAQLTKKEKLEAGLVFGCSTSGVGETIDRLGEFTPWPAVATLDPGRPARLLADALGLSGPAYVVSTACTSGAKAVAEAARLLQIGRTTVMLAGGLDTLNPLTREGFSALGARSAKRARPFEAAREGLHLGEGGAFFLMSSNPKRCVASSGDAAPPDEQWASVRLSGWGETSDAHHISAPHPEGEGAKRAMLRALETAGVTADDIDYIHLHGTATRQNDSAEAKAVRDAGLQNAPASSIKRAVGHTLAGAGALGAAVAYGLLRDPAMPLPLAFRGDEAPDPDITQLNWVREPVARARRNVLVNAFAFGGSNASLLFSHTYLTAPCDARGLLPQSGPMRLIDEGVSYSEAGAESLMTVESDNLLLDLDTGRFPASGLMEVMAQTIGIFAGINARRAGLEPKIGLLLGSRRITLRASDYPVETKFKTTAEKSFVSDEGLWQFACRSEALLPGETEYRPAADAVLTVFDAPEGYFEGFRR</sequence>
<dbReference type="OrthoDB" id="9808669at2"/>
<dbReference type="PANTHER" id="PTHR11712">
    <property type="entry name" value="POLYKETIDE SYNTHASE-RELATED"/>
    <property type="match status" value="1"/>
</dbReference>
<dbReference type="SUPFAM" id="SSF53901">
    <property type="entry name" value="Thiolase-like"/>
    <property type="match status" value="1"/>
</dbReference>
<protein>
    <recommendedName>
        <fullName evidence="4">Ketosynthase family 3 (KS3) domain-containing protein</fullName>
    </recommendedName>
</protein>
<evidence type="ECO:0000313" key="5">
    <source>
        <dbReference type="EMBL" id="BBF23378.1"/>
    </source>
</evidence>
<dbReference type="Gene3D" id="3.40.47.10">
    <property type="match status" value="1"/>
</dbReference>
<dbReference type="RefSeq" id="WP_120176996.1">
    <property type="nucleotide sequence ID" value="NZ_AP018786.1"/>
</dbReference>
<dbReference type="InterPro" id="IPR018201">
    <property type="entry name" value="Ketoacyl_synth_AS"/>
</dbReference>
<dbReference type="GO" id="GO:0005829">
    <property type="term" value="C:cytosol"/>
    <property type="evidence" value="ECO:0007669"/>
    <property type="project" value="TreeGrafter"/>
</dbReference>
<keyword evidence="2 3" id="KW-0808">Transferase</keyword>
<dbReference type="InterPro" id="IPR016776">
    <property type="entry name" value="ApeP-like_dehydratase"/>
</dbReference>
<feature type="domain" description="Ketosynthase family 3 (KS3)" evidence="4">
    <location>
        <begin position="1"/>
        <end position="423"/>
    </location>
</feature>
<comment type="similarity">
    <text evidence="1 3">Belongs to the thiolase-like superfamily. Beta-ketoacyl-ACP synthases family.</text>
</comment>
<dbReference type="GO" id="GO:0004315">
    <property type="term" value="F:3-oxoacyl-[acyl-carrier-protein] synthase activity"/>
    <property type="evidence" value="ECO:0007669"/>
    <property type="project" value="InterPro"/>
</dbReference>
<dbReference type="GO" id="GO:0006633">
    <property type="term" value="P:fatty acid biosynthetic process"/>
    <property type="evidence" value="ECO:0007669"/>
    <property type="project" value="InterPro"/>
</dbReference>
<keyword evidence="6" id="KW-1185">Reference proteome</keyword>
<dbReference type="PROSITE" id="PS00606">
    <property type="entry name" value="KS3_1"/>
    <property type="match status" value="1"/>
</dbReference>
<dbReference type="SUPFAM" id="SSF54637">
    <property type="entry name" value="Thioesterase/thiol ester dehydrase-isomerase"/>
    <property type="match status" value="1"/>
</dbReference>
<accession>A0A2Z6IDY0</accession>
<dbReference type="InterPro" id="IPR014030">
    <property type="entry name" value="Ketoacyl_synth_N"/>
</dbReference>
<dbReference type="AlphaFoldDB" id="A0A2Z6IDY0"/>
<evidence type="ECO:0000313" key="6">
    <source>
        <dbReference type="Proteomes" id="UP000271003"/>
    </source>
</evidence>
<dbReference type="EMBL" id="AP018786">
    <property type="protein sequence ID" value="BBF23378.1"/>
    <property type="molecule type" value="Genomic_DNA"/>
</dbReference>
<dbReference type="Pfam" id="PF00109">
    <property type="entry name" value="ketoacyl-synt"/>
    <property type="match status" value="1"/>
</dbReference>
<dbReference type="Gene3D" id="3.10.129.10">
    <property type="entry name" value="Hotdog Thioesterase"/>
    <property type="match status" value="1"/>
</dbReference>
<dbReference type="KEGG" id="sutt:SUTMEG_12690"/>
<organism evidence="5 6">
    <name type="scientific">Sutterella megalosphaeroides</name>
    <dbReference type="NCBI Taxonomy" id="2494234"/>
    <lineage>
        <taxon>Bacteria</taxon>
        <taxon>Pseudomonadati</taxon>
        <taxon>Pseudomonadota</taxon>
        <taxon>Betaproteobacteria</taxon>
        <taxon>Burkholderiales</taxon>
        <taxon>Sutterellaceae</taxon>
        <taxon>Sutterella</taxon>
    </lineage>
</organism>
<dbReference type="PANTHER" id="PTHR11712:SF320">
    <property type="entry name" value="BETA-KETOACYL SYNTHASE"/>
    <property type="match status" value="1"/>
</dbReference>
<gene>
    <name evidence="5" type="ORF">SUTMEG_12690</name>
</gene>
<evidence type="ECO:0000256" key="2">
    <source>
        <dbReference type="ARBA" id="ARBA00022679"/>
    </source>
</evidence>
<dbReference type="InterPro" id="IPR029069">
    <property type="entry name" value="HotDog_dom_sf"/>
</dbReference>
<evidence type="ECO:0000256" key="1">
    <source>
        <dbReference type="ARBA" id="ARBA00008467"/>
    </source>
</evidence>
<dbReference type="InterPro" id="IPR020841">
    <property type="entry name" value="PKS_Beta-ketoAc_synthase_dom"/>
</dbReference>
<dbReference type="InterPro" id="IPR014031">
    <property type="entry name" value="Ketoacyl_synth_C"/>
</dbReference>
<reference evidence="5 6" key="1">
    <citation type="journal article" date="2018" name="Int. J. Syst. Evol. Microbiol.">
        <title>Mesosutterella multiformis gen. nov., sp. nov., a member of the family Sutterellaceae and Sutterella megalosphaeroides sp. nov., isolated from human faeces.</title>
        <authorList>
            <person name="Sakamoto M."/>
            <person name="Ikeyama N."/>
            <person name="Kunihiro T."/>
            <person name="Iino T."/>
            <person name="Yuki M."/>
            <person name="Ohkuma M."/>
        </authorList>
    </citation>
    <scope>NUCLEOTIDE SEQUENCE [LARGE SCALE GENOMIC DNA]</scope>
    <source>
        <strain evidence="5 6">6FBBBH3</strain>
    </source>
</reference>
<dbReference type="InterPro" id="IPR016039">
    <property type="entry name" value="Thiolase-like"/>
</dbReference>
<dbReference type="Proteomes" id="UP000271003">
    <property type="component" value="Chromosome"/>
</dbReference>
<proteinExistence type="inferred from homology"/>
<dbReference type="InterPro" id="IPR000794">
    <property type="entry name" value="Beta-ketoacyl_synthase"/>
</dbReference>
<dbReference type="Pfam" id="PF02801">
    <property type="entry name" value="Ketoacyl-synt_C"/>
    <property type="match status" value="1"/>
</dbReference>